<dbReference type="EMBL" id="BMGI01000005">
    <property type="protein sequence ID" value="GGD42634.1"/>
    <property type="molecule type" value="Genomic_DNA"/>
</dbReference>
<reference evidence="2" key="1">
    <citation type="journal article" date="2019" name="Int. J. Syst. Evol. Microbiol.">
        <title>The Global Catalogue of Microorganisms (GCM) 10K type strain sequencing project: providing services to taxonomists for standard genome sequencing and annotation.</title>
        <authorList>
            <consortium name="The Broad Institute Genomics Platform"/>
            <consortium name="The Broad Institute Genome Sequencing Center for Infectious Disease"/>
            <person name="Wu L."/>
            <person name="Ma J."/>
        </authorList>
    </citation>
    <scope>NUCLEOTIDE SEQUENCE [LARGE SCALE GENOMIC DNA]</scope>
    <source>
        <strain evidence="2">CGMCC 1.12922</strain>
    </source>
</reference>
<keyword evidence="2" id="KW-1185">Reference proteome</keyword>
<evidence type="ECO:0000313" key="2">
    <source>
        <dbReference type="Proteomes" id="UP000617355"/>
    </source>
</evidence>
<dbReference type="Proteomes" id="UP000617355">
    <property type="component" value="Unassembled WGS sequence"/>
</dbReference>
<name>A0ABQ1QSH7_9RHOB</name>
<comment type="caution">
    <text evidence="1">The sequence shown here is derived from an EMBL/GenBank/DDBJ whole genome shotgun (WGS) entry which is preliminary data.</text>
</comment>
<protein>
    <submittedName>
        <fullName evidence="1">Uncharacterized protein</fullName>
    </submittedName>
</protein>
<proteinExistence type="predicted"/>
<accession>A0ABQ1QSH7</accession>
<gene>
    <name evidence="1" type="ORF">GCM10011358_28080</name>
</gene>
<dbReference type="RefSeq" id="WP_188528874.1">
    <property type="nucleotide sequence ID" value="NZ_BMGI01000005.1"/>
</dbReference>
<organism evidence="1 2">
    <name type="scientific">Sinisalibacter lacisalsi</name>
    <dbReference type="NCBI Taxonomy" id="1526570"/>
    <lineage>
        <taxon>Bacteria</taxon>
        <taxon>Pseudomonadati</taxon>
        <taxon>Pseudomonadota</taxon>
        <taxon>Alphaproteobacteria</taxon>
        <taxon>Rhodobacterales</taxon>
        <taxon>Roseobacteraceae</taxon>
        <taxon>Sinisalibacter</taxon>
    </lineage>
</organism>
<sequence>MTRAADIRDRESLEAWLGGQPREVAIAIAARAAARVMPVWAVYCQTEKAKERELTSLPILRANLISSVAAVSSTNEIVRATDSAYEHASRADADPFADKTRATLTARASINAVGSATARAVARSAFASLAASTADDSAFGAFATSAKNLDAATSVWQAVRHDAEAVDNGASLPWGPLWPDTNPLQEQWTTTRVDWSRPGSPYAFWLRWYESLLDPASHPPIPAPVLYQIALIDEDIWTQGAEAVAEEIARIEAEFETGEDDLDRTISALPPAAPDRVQATKQAMERHRADLPPTFGTILGFIVLEVKRLQDRNYRDADDEEEAKRQIRTLTTIHHAVEALQALVPDGPNMPLDDAEKAEKLGRLYLNKFKEWPRDNADDVVGGVYAMGGEIAGNTIRMGLVAATAFALPMIGVPTQWALGAGVAVFGNKSIAEAAKMVRDSVFSSKS</sequence>
<evidence type="ECO:0000313" key="1">
    <source>
        <dbReference type="EMBL" id="GGD42634.1"/>
    </source>
</evidence>